<dbReference type="AlphaFoldDB" id="A0A645GYD1"/>
<reference evidence="2" key="1">
    <citation type="submission" date="2019-08" db="EMBL/GenBank/DDBJ databases">
        <authorList>
            <person name="Kucharzyk K."/>
            <person name="Murdoch R.W."/>
            <person name="Higgins S."/>
            <person name="Loffler F."/>
        </authorList>
    </citation>
    <scope>NUCLEOTIDE SEQUENCE</scope>
</reference>
<keyword evidence="1" id="KW-0812">Transmembrane</keyword>
<protein>
    <submittedName>
        <fullName evidence="2">Uncharacterized protein</fullName>
    </submittedName>
</protein>
<organism evidence="2">
    <name type="scientific">bioreactor metagenome</name>
    <dbReference type="NCBI Taxonomy" id="1076179"/>
    <lineage>
        <taxon>unclassified sequences</taxon>
        <taxon>metagenomes</taxon>
        <taxon>ecological metagenomes</taxon>
    </lineage>
</organism>
<evidence type="ECO:0000256" key="1">
    <source>
        <dbReference type="SAM" id="Phobius"/>
    </source>
</evidence>
<keyword evidence="1" id="KW-0472">Membrane</keyword>
<evidence type="ECO:0000313" key="2">
    <source>
        <dbReference type="EMBL" id="MPN31747.1"/>
    </source>
</evidence>
<feature type="transmembrane region" description="Helical" evidence="1">
    <location>
        <begin position="20"/>
        <end position="47"/>
    </location>
</feature>
<gene>
    <name evidence="2" type="ORF">SDC9_179222</name>
</gene>
<accession>A0A645GYD1</accession>
<sequence>MIIEYSLLFKFISVNNSELIYKAHVLITFAMNLVILCSLSILSILVLKILK</sequence>
<keyword evidence="1" id="KW-1133">Transmembrane helix</keyword>
<comment type="caution">
    <text evidence="2">The sequence shown here is derived from an EMBL/GenBank/DDBJ whole genome shotgun (WGS) entry which is preliminary data.</text>
</comment>
<dbReference type="EMBL" id="VSSQ01083415">
    <property type="protein sequence ID" value="MPN31747.1"/>
    <property type="molecule type" value="Genomic_DNA"/>
</dbReference>
<proteinExistence type="predicted"/>
<name>A0A645GYD1_9ZZZZ</name>